<evidence type="ECO:0000313" key="10">
    <source>
        <dbReference type="EMBL" id="MEQ2444545.1"/>
    </source>
</evidence>
<keyword evidence="8" id="KW-0464">Manganese</keyword>
<organism evidence="10 11">
    <name type="scientific">Pseudoflavonifractor intestinihominis</name>
    <dbReference type="NCBI Taxonomy" id="3133171"/>
    <lineage>
        <taxon>Bacteria</taxon>
        <taxon>Bacillati</taxon>
        <taxon>Bacillota</taxon>
        <taxon>Clostridia</taxon>
        <taxon>Eubacteriales</taxon>
        <taxon>Oscillospiraceae</taxon>
        <taxon>Pseudoflavonifractor</taxon>
    </lineage>
</organism>
<evidence type="ECO:0000256" key="1">
    <source>
        <dbReference type="ARBA" id="ARBA00001936"/>
    </source>
</evidence>
<evidence type="ECO:0000313" key="11">
    <source>
        <dbReference type="Proteomes" id="UP001464378"/>
    </source>
</evidence>
<evidence type="ECO:0000256" key="5">
    <source>
        <dbReference type="ARBA" id="ARBA00022741"/>
    </source>
</evidence>
<dbReference type="InterPro" id="IPR036025">
    <property type="entry name" value="RtcB-like_sf"/>
</dbReference>
<dbReference type="PANTHER" id="PTHR43749:SF2">
    <property type="entry name" value="RNA-SPLICING LIGASE RTCB"/>
    <property type="match status" value="1"/>
</dbReference>
<accession>A0ABV1EB51</accession>
<reference evidence="10 11" key="1">
    <citation type="submission" date="2024-03" db="EMBL/GenBank/DDBJ databases">
        <title>Human intestinal bacterial collection.</title>
        <authorList>
            <person name="Pauvert C."/>
            <person name="Hitch T.C.A."/>
            <person name="Clavel T."/>
        </authorList>
    </citation>
    <scope>NUCLEOTIDE SEQUENCE [LARGE SCALE GENOMIC DNA]</scope>
    <source>
        <strain evidence="10 11">CLA-AP-H29</strain>
    </source>
</reference>
<protein>
    <recommendedName>
        <fullName evidence="2">3'-phosphate/5'-hydroxy nucleic acid ligase</fullName>
        <ecNumber evidence="2">6.5.1.8</ecNumber>
    </recommendedName>
</protein>
<dbReference type="RefSeq" id="WP_349232341.1">
    <property type="nucleotide sequence ID" value="NZ_JBBMFK010000027.1"/>
</dbReference>
<dbReference type="Pfam" id="PF01139">
    <property type="entry name" value="RtcB"/>
    <property type="match status" value="2"/>
</dbReference>
<evidence type="ECO:0000256" key="8">
    <source>
        <dbReference type="ARBA" id="ARBA00023211"/>
    </source>
</evidence>
<evidence type="ECO:0000256" key="4">
    <source>
        <dbReference type="ARBA" id="ARBA00022723"/>
    </source>
</evidence>
<dbReference type="Proteomes" id="UP001464378">
    <property type="component" value="Unassembled WGS sequence"/>
</dbReference>
<gene>
    <name evidence="10" type="ORF">WMO64_13850</name>
</gene>
<dbReference type="Gene3D" id="3.90.1860.10">
    <property type="entry name" value="tRNA-splicing ligase RtcB"/>
    <property type="match status" value="1"/>
</dbReference>
<keyword evidence="6" id="KW-0692">RNA repair</keyword>
<evidence type="ECO:0000256" key="6">
    <source>
        <dbReference type="ARBA" id="ARBA00022800"/>
    </source>
</evidence>
<dbReference type="InterPro" id="IPR052915">
    <property type="entry name" value="RtcB-like"/>
</dbReference>
<evidence type="ECO:0000256" key="2">
    <source>
        <dbReference type="ARBA" id="ARBA00012726"/>
    </source>
</evidence>
<sequence length="405" mass="44462">MIEITGTYNTAKVFIDTVDDLAREQITAMCSQPFLADSRIRIMPDTHAGKGCTIGTTMTLHGKVVPNMVGVDIGCGMETVILEESSLDLDALDRFIRTNIPSGMDIRETAHPNQSRIGLEELRCFDHISTARASRSIGTLGGGNHFIEVERDDSGRLYLVVHSGSRHLGTQVAGWYQEEGYRVLCGNSRAQLQALVEGLKAQGRFREIQAALAEAKKDARGSISPDMAYVEGDLFGDYIHDMELTQRFALLNRRTILDEIVRGLGLTVADSFSTIHNYIDTDAMILRKGAVSAKKGERLLIPINMRDGSLLCVGRGNEDWNDSAPHGAGRLMSRRAAGQAFTVEEFRRAMEGIYTTSVGPDTLDECPMAYKDMSSIVDNIGPTAEIQAVIRPIYNFKAGEKIPSD</sequence>
<proteinExistence type="predicted"/>
<evidence type="ECO:0000256" key="7">
    <source>
        <dbReference type="ARBA" id="ARBA00023134"/>
    </source>
</evidence>
<dbReference type="SUPFAM" id="SSF103365">
    <property type="entry name" value="Hypothetical protein PH1602"/>
    <property type="match status" value="1"/>
</dbReference>
<evidence type="ECO:0000256" key="9">
    <source>
        <dbReference type="ARBA" id="ARBA00047746"/>
    </source>
</evidence>
<comment type="cofactor">
    <cofactor evidence="1">
        <name>Mn(2+)</name>
        <dbReference type="ChEBI" id="CHEBI:29035"/>
    </cofactor>
</comment>
<comment type="caution">
    <text evidence="10">The sequence shown here is derived from an EMBL/GenBank/DDBJ whole genome shotgun (WGS) entry which is preliminary data.</text>
</comment>
<dbReference type="InterPro" id="IPR001233">
    <property type="entry name" value="RtcB"/>
</dbReference>
<dbReference type="EC" id="6.5.1.8" evidence="2"/>
<keyword evidence="3" id="KW-0436">Ligase</keyword>
<dbReference type="PANTHER" id="PTHR43749">
    <property type="entry name" value="RNA-SPLICING LIGASE RTCB"/>
    <property type="match status" value="1"/>
</dbReference>
<keyword evidence="5" id="KW-0547">Nucleotide-binding</keyword>
<dbReference type="EMBL" id="JBBMFK010000027">
    <property type="protein sequence ID" value="MEQ2444545.1"/>
    <property type="molecule type" value="Genomic_DNA"/>
</dbReference>
<comment type="catalytic activity">
    <reaction evidence="9">
        <text>a 3'-end 3'-phospho-ribonucleotide-RNA + a 5'-end dephospho-ribonucleoside-RNA + GTP = a ribonucleotidyl-ribonucleotide-RNA + GMP + diphosphate</text>
        <dbReference type="Rhea" id="RHEA:68076"/>
        <dbReference type="Rhea" id="RHEA-COMP:10463"/>
        <dbReference type="Rhea" id="RHEA-COMP:13936"/>
        <dbReference type="Rhea" id="RHEA-COMP:17355"/>
        <dbReference type="ChEBI" id="CHEBI:33019"/>
        <dbReference type="ChEBI" id="CHEBI:37565"/>
        <dbReference type="ChEBI" id="CHEBI:58115"/>
        <dbReference type="ChEBI" id="CHEBI:83062"/>
        <dbReference type="ChEBI" id="CHEBI:138284"/>
        <dbReference type="ChEBI" id="CHEBI:173118"/>
        <dbReference type="EC" id="6.5.1.8"/>
    </reaction>
</comment>
<evidence type="ECO:0000256" key="3">
    <source>
        <dbReference type="ARBA" id="ARBA00022598"/>
    </source>
</evidence>
<name>A0ABV1EB51_9FIRM</name>
<keyword evidence="4" id="KW-0479">Metal-binding</keyword>
<keyword evidence="7" id="KW-0342">GTP-binding</keyword>
<keyword evidence="11" id="KW-1185">Reference proteome</keyword>